<keyword evidence="10" id="KW-1185">Reference proteome</keyword>
<evidence type="ECO:0000259" key="8">
    <source>
        <dbReference type="PROSITE" id="PS50847"/>
    </source>
</evidence>
<reference evidence="10" key="1">
    <citation type="submission" date="2016-10" db="EMBL/GenBank/DDBJ databases">
        <authorList>
            <person name="Varghese N."/>
            <person name="Submissions S."/>
        </authorList>
    </citation>
    <scope>NUCLEOTIDE SEQUENCE [LARGE SCALE GENOMIC DNA]</scope>
    <source>
        <strain evidence="10">DSM 45079</strain>
    </source>
</reference>
<dbReference type="RefSeq" id="WP_052762218.1">
    <property type="nucleotide sequence ID" value="NZ_KQ061221.1"/>
</dbReference>
<dbReference type="Gene3D" id="2.60.40.10">
    <property type="entry name" value="Immunoglobulins"/>
    <property type="match status" value="1"/>
</dbReference>
<organism evidence="9 10">
    <name type="scientific">Jiangella alkaliphila</name>
    <dbReference type="NCBI Taxonomy" id="419479"/>
    <lineage>
        <taxon>Bacteria</taxon>
        <taxon>Bacillati</taxon>
        <taxon>Actinomycetota</taxon>
        <taxon>Actinomycetes</taxon>
        <taxon>Jiangellales</taxon>
        <taxon>Jiangellaceae</taxon>
        <taxon>Jiangella</taxon>
    </lineage>
</organism>
<evidence type="ECO:0000256" key="2">
    <source>
        <dbReference type="ARBA" id="ARBA00022525"/>
    </source>
</evidence>
<name>A0A1H2JQS9_9ACTN</name>
<keyword evidence="6" id="KW-1133">Transmembrane helix</keyword>
<dbReference type="AlphaFoldDB" id="A0A1H2JQS9"/>
<feature type="compositionally biased region" description="Acidic residues" evidence="5">
    <location>
        <begin position="259"/>
        <end position="294"/>
    </location>
</feature>
<evidence type="ECO:0000313" key="9">
    <source>
        <dbReference type="EMBL" id="SDU58491.1"/>
    </source>
</evidence>
<dbReference type="STRING" id="419479.SAMN04488563_2947"/>
<accession>A0A1H2JQS9</accession>
<dbReference type="InterPro" id="IPR013783">
    <property type="entry name" value="Ig-like_fold"/>
</dbReference>
<protein>
    <submittedName>
        <fullName evidence="9">LPXTG-motif cell wall anchor domain-containing protein</fullName>
    </submittedName>
</protein>
<keyword evidence="2" id="KW-0964">Secreted</keyword>
<dbReference type="GO" id="GO:0005975">
    <property type="term" value="P:carbohydrate metabolic process"/>
    <property type="evidence" value="ECO:0007669"/>
    <property type="project" value="UniProtKB-ARBA"/>
</dbReference>
<feature type="compositionally biased region" description="Low complexity" evidence="5">
    <location>
        <begin position="319"/>
        <end position="331"/>
    </location>
</feature>
<keyword evidence="6" id="KW-0472">Membrane</keyword>
<gene>
    <name evidence="9" type="ORF">SAMN04488563_2947</name>
</gene>
<proteinExistence type="predicted"/>
<evidence type="ECO:0000313" key="10">
    <source>
        <dbReference type="Proteomes" id="UP000182977"/>
    </source>
</evidence>
<feature type="compositionally biased region" description="Low complexity" evidence="5">
    <location>
        <begin position="297"/>
        <end position="311"/>
    </location>
</feature>
<dbReference type="OrthoDB" id="8781117at2"/>
<evidence type="ECO:0000256" key="3">
    <source>
        <dbReference type="ARBA" id="ARBA00022729"/>
    </source>
</evidence>
<evidence type="ECO:0000256" key="7">
    <source>
        <dbReference type="SAM" id="SignalP"/>
    </source>
</evidence>
<keyword evidence="4" id="KW-0572">Peptidoglycan-anchor</keyword>
<feature type="compositionally biased region" description="Acidic residues" evidence="5">
    <location>
        <begin position="332"/>
        <end position="358"/>
    </location>
</feature>
<dbReference type="Proteomes" id="UP000182977">
    <property type="component" value="Chromosome I"/>
</dbReference>
<keyword evidence="6" id="KW-0812">Transmembrane</keyword>
<dbReference type="NCBIfam" id="TIGR01167">
    <property type="entry name" value="LPXTG_anchor"/>
    <property type="match status" value="1"/>
</dbReference>
<evidence type="ECO:0000256" key="1">
    <source>
        <dbReference type="ARBA" id="ARBA00022512"/>
    </source>
</evidence>
<feature type="chain" id="PRO_5039103318" evidence="7">
    <location>
        <begin position="22"/>
        <end position="402"/>
    </location>
</feature>
<feature type="region of interest" description="Disordered" evidence="5">
    <location>
        <begin position="239"/>
        <end position="374"/>
    </location>
</feature>
<dbReference type="PROSITE" id="PS50847">
    <property type="entry name" value="GRAM_POS_ANCHORING"/>
    <property type="match status" value="1"/>
</dbReference>
<dbReference type="EMBL" id="LT629791">
    <property type="protein sequence ID" value="SDU58491.1"/>
    <property type="molecule type" value="Genomic_DNA"/>
</dbReference>
<evidence type="ECO:0000256" key="4">
    <source>
        <dbReference type="ARBA" id="ARBA00023088"/>
    </source>
</evidence>
<feature type="transmembrane region" description="Helical" evidence="6">
    <location>
        <begin position="377"/>
        <end position="395"/>
    </location>
</feature>
<evidence type="ECO:0000256" key="5">
    <source>
        <dbReference type="SAM" id="MobiDB-lite"/>
    </source>
</evidence>
<feature type="domain" description="Gram-positive cocci surface proteins LPxTG" evidence="8">
    <location>
        <begin position="368"/>
        <end position="402"/>
    </location>
</feature>
<dbReference type="InterPro" id="IPR019931">
    <property type="entry name" value="LPXTG_anchor"/>
</dbReference>
<keyword evidence="3 7" id="KW-0732">Signal</keyword>
<sequence>MNRIRAVLPRALGVLAATALAGIAAVAPADAIVPAVVVAETREGEPLDVRWPSDGARFYDPPVFHGAGAPGATVTVSVAGAPVGSTTVDGAGAWYLPVPAEDLPPEGEHFDADVRQEDGASVTEVVIADLHVDIDGSHIRLPLPGQTDQITGDFVFSGNQNFDGIVLLRLTGTTADGEEVEWLAQTEGEPIYPEVTVWEGTWTFPPNQFTYKDWSFDPAENLAEGEYLVDTWLITPEGDLDQGNSAPFTVIPGAGGDESGSDESGSDESGSDENGSDESGTDVGADESGSDDGADGGAAEAGTDENGAAEAGSDENGADENGAAENGAAENGADDGAEAGADDGAADDGATEDADDDGAANGSGGEDLPDTGAGDTLLPLVAVVLLGVGVGLVVLRARRASA</sequence>
<feature type="signal peptide" evidence="7">
    <location>
        <begin position="1"/>
        <end position="21"/>
    </location>
</feature>
<evidence type="ECO:0000256" key="6">
    <source>
        <dbReference type="SAM" id="Phobius"/>
    </source>
</evidence>
<keyword evidence="1" id="KW-0134">Cell wall</keyword>